<dbReference type="SUPFAM" id="SSF53067">
    <property type="entry name" value="Actin-like ATPase domain"/>
    <property type="match status" value="1"/>
</dbReference>
<dbReference type="InParanoid" id="A0A067PKQ6"/>
<dbReference type="InterPro" id="IPR043129">
    <property type="entry name" value="ATPase_NBD"/>
</dbReference>
<evidence type="ECO:0000313" key="3">
    <source>
        <dbReference type="EMBL" id="KDQ55453.1"/>
    </source>
</evidence>
<dbReference type="Pfam" id="PF00012">
    <property type="entry name" value="HSP70"/>
    <property type="match status" value="1"/>
</dbReference>
<dbReference type="Proteomes" id="UP000027265">
    <property type="component" value="Unassembled WGS sequence"/>
</dbReference>
<gene>
    <name evidence="3" type="ORF">JAAARDRAFT_113978</name>
</gene>
<reference evidence="4" key="1">
    <citation type="journal article" date="2014" name="Proc. Natl. Acad. Sci. U.S.A.">
        <title>Extensive sampling of basidiomycete genomes demonstrates inadequacy of the white-rot/brown-rot paradigm for wood decay fungi.</title>
        <authorList>
            <person name="Riley R."/>
            <person name="Salamov A.A."/>
            <person name="Brown D.W."/>
            <person name="Nagy L.G."/>
            <person name="Floudas D."/>
            <person name="Held B.W."/>
            <person name="Levasseur A."/>
            <person name="Lombard V."/>
            <person name="Morin E."/>
            <person name="Otillar R."/>
            <person name="Lindquist E.A."/>
            <person name="Sun H."/>
            <person name="LaButti K.M."/>
            <person name="Schmutz J."/>
            <person name="Jabbour D."/>
            <person name="Luo H."/>
            <person name="Baker S.E."/>
            <person name="Pisabarro A.G."/>
            <person name="Walton J.D."/>
            <person name="Blanchette R.A."/>
            <person name="Henrissat B."/>
            <person name="Martin F."/>
            <person name="Cullen D."/>
            <person name="Hibbett D.S."/>
            <person name="Grigoriev I.V."/>
        </authorList>
    </citation>
    <scope>NUCLEOTIDE SEQUENCE [LARGE SCALE GENOMIC DNA]</scope>
    <source>
        <strain evidence="4">MUCL 33604</strain>
    </source>
</reference>
<keyword evidence="4" id="KW-1185">Reference proteome</keyword>
<feature type="non-terminal residue" evidence="3">
    <location>
        <position position="1"/>
    </location>
</feature>
<dbReference type="InterPro" id="IPR013126">
    <property type="entry name" value="Hsp_70_fam"/>
</dbReference>
<dbReference type="PANTHER" id="PTHR45639">
    <property type="entry name" value="HSC70CB, ISOFORM G-RELATED"/>
    <property type="match status" value="1"/>
</dbReference>
<organism evidence="3 4">
    <name type="scientific">Jaapia argillacea MUCL 33604</name>
    <dbReference type="NCBI Taxonomy" id="933084"/>
    <lineage>
        <taxon>Eukaryota</taxon>
        <taxon>Fungi</taxon>
        <taxon>Dikarya</taxon>
        <taxon>Basidiomycota</taxon>
        <taxon>Agaricomycotina</taxon>
        <taxon>Agaricomycetes</taxon>
        <taxon>Agaricomycetidae</taxon>
        <taxon>Jaapiales</taxon>
        <taxon>Jaapiaceae</taxon>
        <taxon>Jaapia</taxon>
    </lineage>
</organism>
<sequence length="220" mass="23957">DQSRTVAFIDIGESDSSVAVVTFYRGRMIIHTIISNDDLGGRDIDDVLAGAIEKQIQGVSGVEPLTDPKVRLGLLAECEKLKKSLSTVHAADVAFHTISQHHGGKQRWIRAEFDSLITPFLDDISDLVEAALAISDMNSDQIHAIELFGGTTLIPAVQRRIQSIFDGKLPSCTLNYDTAAALGATYICASHLARFPHAEIPLQDVGEFPLEIQWADSTMD</sequence>
<evidence type="ECO:0000256" key="1">
    <source>
        <dbReference type="ARBA" id="ARBA00022741"/>
    </source>
</evidence>
<dbReference type="OrthoDB" id="434160at2759"/>
<feature type="non-terminal residue" evidence="3">
    <location>
        <position position="220"/>
    </location>
</feature>
<dbReference type="EMBL" id="KL197725">
    <property type="protein sequence ID" value="KDQ55453.1"/>
    <property type="molecule type" value="Genomic_DNA"/>
</dbReference>
<evidence type="ECO:0000313" key="4">
    <source>
        <dbReference type="Proteomes" id="UP000027265"/>
    </source>
</evidence>
<dbReference type="HOGENOM" id="CLU_1258776_0_0_1"/>
<keyword evidence="1" id="KW-0547">Nucleotide-binding</keyword>
<protein>
    <recommendedName>
        <fullName evidence="5">Heat shock protein 70</fullName>
    </recommendedName>
</protein>
<dbReference type="Gene3D" id="3.90.640.10">
    <property type="entry name" value="Actin, Chain A, domain 4"/>
    <property type="match status" value="1"/>
</dbReference>
<dbReference type="GO" id="GO:0140662">
    <property type="term" value="F:ATP-dependent protein folding chaperone"/>
    <property type="evidence" value="ECO:0007669"/>
    <property type="project" value="InterPro"/>
</dbReference>
<name>A0A067PKQ6_9AGAM</name>
<dbReference type="AlphaFoldDB" id="A0A067PKQ6"/>
<accession>A0A067PKQ6</accession>
<evidence type="ECO:0008006" key="5">
    <source>
        <dbReference type="Google" id="ProtNLM"/>
    </source>
</evidence>
<evidence type="ECO:0000256" key="2">
    <source>
        <dbReference type="ARBA" id="ARBA00022840"/>
    </source>
</evidence>
<dbReference type="STRING" id="933084.A0A067PKQ6"/>
<dbReference type="Gene3D" id="3.30.420.40">
    <property type="match status" value="2"/>
</dbReference>
<keyword evidence="2" id="KW-0067">ATP-binding</keyword>
<dbReference type="GO" id="GO:0005524">
    <property type="term" value="F:ATP binding"/>
    <property type="evidence" value="ECO:0007669"/>
    <property type="project" value="UniProtKB-KW"/>
</dbReference>
<proteinExistence type="predicted"/>